<sequence>MSTHPMTRRAALAAATMLLVTLNSGAHAHDFRAGDVVIDHPYATPSLPGVKNGAAYFRAIRNAGGAADRLLGARTDVAARVELHSMRTENDVMRMREVQGIELPAGKSVQLRHGQKQHLMLVDLKKPLVVGDRFDLTLVFEKAGEKTVKVWVQQPREANSGHHQH</sequence>
<dbReference type="PANTHER" id="PTHR36302">
    <property type="entry name" value="BLR7088 PROTEIN"/>
    <property type="match status" value="1"/>
</dbReference>
<organism evidence="2 3">
    <name type="scientific">Ottowia thiooxydans</name>
    <dbReference type="NCBI Taxonomy" id="219182"/>
    <lineage>
        <taxon>Bacteria</taxon>
        <taxon>Pseudomonadati</taxon>
        <taxon>Pseudomonadota</taxon>
        <taxon>Betaproteobacteria</taxon>
        <taxon>Burkholderiales</taxon>
        <taxon>Comamonadaceae</taxon>
        <taxon>Ottowia</taxon>
    </lineage>
</organism>
<evidence type="ECO:0000313" key="3">
    <source>
        <dbReference type="Proteomes" id="UP001549320"/>
    </source>
</evidence>
<evidence type="ECO:0000256" key="1">
    <source>
        <dbReference type="SAM" id="SignalP"/>
    </source>
</evidence>
<feature type="chain" id="PRO_5046829064" evidence="1">
    <location>
        <begin position="29"/>
        <end position="165"/>
    </location>
</feature>
<keyword evidence="1" id="KW-0732">Signal</keyword>
<protein>
    <submittedName>
        <fullName evidence="2">Copper(I)-binding protein</fullName>
    </submittedName>
</protein>
<keyword evidence="3" id="KW-1185">Reference proteome</keyword>
<dbReference type="InterPro" id="IPR007410">
    <property type="entry name" value="LpqE-like"/>
</dbReference>
<dbReference type="Proteomes" id="UP001549320">
    <property type="component" value="Unassembled WGS sequence"/>
</dbReference>
<comment type="caution">
    <text evidence="2">The sequence shown here is derived from an EMBL/GenBank/DDBJ whole genome shotgun (WGS) entry which is preliminary data.</text>
</comment>
<dbReference type="RefSeq" id="WP_354440316.1">
    <property type="nucleotide sequence ID" value="NZ_JBEPSH010000001.1"/>
</dbReference>
<dbReference type="InterPro" id="IPR036182">
    <property type="entry name" value="PCuAC_sf"/>
</dbReference>
<accession>A0ABV2Q2K6</accession>
<feature type="signal peptide" evidence="1">
    <location>
        <begin position="1"/>
        <end position="28"/>
    </location>
</feature>
<name>A0ABV2Q2K6_9BURK</name>
<dbReference type="EMBL" id="JBEPSH010000001">
    <property type="protein sequence ID" value="MET4575073.1"/>
    <property type="molecule type" value="Genomic_DNA"/>
</dbReference>
<dbReference type="Gene3D" id="2.60.40.1890">
    <property type="entry name" value="PCu(A)C copper chaperone"/>
    <property type="match status" value="1"/>
</dbReference>
<dbReference type="PANTHER" id="PTHR36302:SF1">
    <property type="entry name" value="COPPER CHAPERONE PCU(A)C"/>
    <property type="match status" value="1"/>
</dbReference>
<reference evidence="2 3" key="1">
    <citation type="submission" date="2024-06" db="EMBL/GenBank/DDBJ databases">
        <title>Sorghum-associated microbial communities from plants grown in Nebraska, USA.</title>
        <authorList>
            <person name="Schachtman D."/>
        </authorList>
    </citation>
    <scope>NUCLEOTIDE SEQUENCE [LARGE SCALE GENOMIC DNA]</scope>
    <source>
        <strain evidence="2 3">2709</strain>
    </source>
</reference>
<proteinExistence type="predicted"/>
<evidence type="ECO:0000313" key="2">
    <source>
        <dbReference type="EMBL" id="MET4575073.1"/>
    </source>
</evidence>
<dbReference type="InterPro" id="IPR058248">
    <property type="entry name" value="Lxx211020-like"/>
</dbReference>
<dbReference type="SUPFAM" id="SSF110087">
    <property type="entry name" value="DR1885-like metal-binding protein"/>
    <property type="match status" value="1"/>
</dbReference>
<dbReference type="Pfam" id="PF04314">
    <property type="entry name" value="PCuAC"/>
    <property type="match status" value="1"/>
</dbReference>
<gene>
    <name evidence="2" type="ORF">ABIE13_000170</name>
</gene>